<evidence type="ECO:0000256" key="1">
    <source>
        <dbReference type="SAM" id="SignalP"/>
    </source>
</evidence>
<dbReference type="RefSeq" id="WP_052394502.1">
    <property type="nucleotide sequence ID" value="NZ_JACHET010000001.1"/>
</dbReference>
<feature type="domain" description="BON" evidence="2">
    <location>
        <begin position="142"/>
        <end position="211"/>
    </location>
</feature>
<dbReference type="InterPro" id="IPR014004">
    <property type="entry name" value="Transpt-assoc_nodulatn_dom_bac"/>
</dbReference>
<proteinExistence type="predicted"/>
<feature type="domain" description="BON" evidence="2">
    <location>
        <begin position="52"/>
        <end position="121"/>
    </location>
</feature>
<keyword evidence="1" id="KW-0732">Signal</keyword>
<dbReference type="Pfam" id="PF04972">
    <property type="entry name" value="BON"/>
    <property type="match status" value="2"/>
</dbReference>
<name>A0A841KRU5_9GAMM</name>
<protein>
    <submittedName>
        <fullName evidence="3">Hyperosmotically inducible protein</fullName>
    </submittedName>
</protein>
<feature type="signal peptide" evidence="1">
    <location>
        <begin position="1"/>
        <end position="28"/>
    </location>
</feature>
<comment type="caution">
    <text evidence="3">The sequence shown here is derived from an EMBL/GenBank/DDBJ whole genome shotgun (WGS) entry which is preliminary data.</text>
</comment>
<feature type="chain" id="PRO_5032833760" evidence="1">
    <location>
        <begin position="29"/>
        <end position="213"/>
    </location>
</feature>
<evidence type="ECO:0000259" key="2">
    <source>
        <dbReference type="PROSITE" id="PS50914"/>
    </source>
</evidence>
<evidence type="ECO:0000313" key="4">
    <source>
        <dbReference type="Proteomes" id="UP000560000"/>
    </source>
</evidence>
<accession>A0A841KRU5</accession>
<dbReference type="Gene3D" id="3.30.1340.30">
    <property type="match status" value="2"/>
</dbReference>
<dbReference type="InterPro" id="IPR051686">
    <property type="entry name" value="Lipoprotein_DolP"/>
</dbReference>
<dbReference type="PROSITE" id="PS50914">
    <property type="entry name" value="BON"/>
    <property type="match status" value="2"/>
</dbReference>
<dbReference type="AlphaFoldDB" id="A0A841KRU5"/>
<reference evidence="3 4" key="1">
    <citation type="submission" date="2020-08" db="EMBL/GenBank/DDBJ databases">
        <title>Genomic Encyclopedia of Type Strains, Phase IV (KMG-IV): sequencing the most valuable type-strain genomes for metagenomic binning, comparative biology and taxonomic classification.</title>
        <authorList>
            <person name="Goeker M."/>
        </authorList>
    </citation>
    <scope>NUCLEOTIDE SEQUENCE [LARGE SCALE GENOMIC DNA]</scope>
    <source>
        <strain evidence="3 4">DSM 107085</strain>
    </source>
</reference>
<dbReference type="PANTHER" id="PTHR34606:SF15">
    <property type="entry name" value="BON DOMAIN-CONTAINING PROTEIN"/>
    <property type="match status" value="1"/>
</dbReference>
<dbReference type="SMART" id="SM00749">
    <property type="entry name" value="BON"/>
    <property type="match status" value="2"/>
</dbReference>
<dbReference type="Proteomes" id="UP000560000">
    <property type="component" value="Unassembled WGS sequence"/>
</dbReference>
<dbReference type="EMBL" id="JACHET010000001">
    <property type="protein sequence ID" value="MBB6184664.1"/>
    <property type="molecule type" value="Genomic_DNA"/>
</dbReference>
<gene>
    <name evidence="3" type="ORF">HNQ86_002009</name>
</gene>
<sequence length="213" mass="22261">MMTKMLRTTMIAAGFVAAFGFSAGQALAHPTPDEGAMAAAHADNDGMGQAVSDTWITTKVKTEFATTKGVSFPDISVDTKNGVVMLVGTVPSQAEREMAIRTAHSVKGVKAVQADKLKVGKEDDDKTVDTDGSGTSMGQKVTDTWITTKVKTAFATAKAVHMTDISVDTTDGVVMLTGTVKSEAEKQLAIRDARAVKGVKAVEASHLKVGADD</sequence>
<evidence type="ECO:0000313" key="3">
    <source>
        <dbReference type="EMBL" id="MBB6184664.1"/>
    </source>
</evidence>
<dbReference type="OrthoDB" id="8910395at2"/>
<organism evidence="3 4">
    <name type="scientific">Oleiagrimonas soli</name>
    <dbReference type="NCBI Taxonomy" id="1543381"/>
    <lineage>
        <taxon>Bacteria</taxon>
        <taxon>Pseudomonadati</taxon>
        <taxon>Pseudomonadota</taxon>
        <taxon>Gammaproteobacteria</taxon>
        <taxon>Lysobacterales</taxon>
        <taxon>Rhodanobacteraceae</taxon>
        <taxon>Oleiagrimonas</taxon>
    </lineage>
</organism>
<dbReference type="InterPro" id="IPR007055">
    <property type="entry name" value="BON_dom"/>
</dbReference>
<dbReference type="PANTHER" id="PTHR34606">
    <property type="entry name" value="BON DOMAIN-CONTAINING PROTEIN"/>
    <property type="match status" value="1"/>
</dbReference>